<protein>
    <submittedName>
        <fullName evidence="2">Selenocysteine lyase/Cysteine desulfurase</fullName>
    </submittedName>
</protein>
<gene>
    <name evidence="2" type="ORF">SAMN05192558_107174</name>
</gene>
<dbReference type="InterPro" id="IPR015421">
    <property type="entry name" value="PyrdxlP-dep_Trfase_major"/>
</dbReference>
<dbReference type="PANTHER" id="PTHR43586:SF15">
    <property type="entry name" value="BLR3095 PROTEIN"/>
    <property type="match status" value="1"/>
</dbReference>
<organism evidence="2 3">
    <name type="scientific">Actinokineospora alba</name>
    <dbReference type="NCBI Taxonomy" id="504798"/>
    <lineage>
        <taxon>Bacteria</taxon>
        <taxon>Bacillati</taxon>
        <taxon>Actinomycetota</taxon>
        <taxon>Actinomycetes</taxon>
        <taxon>Pseudonocardiales</taxon>
        <taxon>Pseudonocardiaceae</taxon>
        <taxon>Actinokineospora</taxon>
    </lineage>
</organism>
<dbReference type="OrthoDB" id="4743071at2"/>
<dbReference type="PANTHER" id="PTHR43586">
    <property type="entry name" value="CYSTEINE DESULFURASE"/>
    <property type="match status" value="1"/>
</dbReference>
<evidence type="ECO:0000313" key="3">
    <source>
        <dbReference type="Proteomes" id="UP000199651"/>
    </source>
</evidence>
<name>A0A1H0QW37_9PSEU</name>
<dbReference type="Proteomes" id="UP000199651">
    <property type="component" value="Unassembled WGS sequence"/>
</dbReference>
<dbReference type="Pfam" id="PF00266">
    <property type="entry name" value="Aminotran_5"/>
    <property type="match status" value="1"/>
</dbReference>
<evidence type="ECO:0000313" key="2">
    <source>
        <dbReference type="EMBL" id="SDP21511.1"/>
    </source>
</evidence>
<dbReference type="SUPFAM" id="SSF53383">
    <property type="entry name" value="PLP-dependent transferases"/>
    <property type="match status" value="1"/>
</dbReference>
<dbReference type="Gene3D" id="3.90.1150.10">
    <property type="entry name" value="Aspartate Aminotransferase, domain 1"/>
    <property type="match status" value="1"/>
</dbReference>
<dbReference type="EMBL" id="FNJB01000007">
    <property type="protein sequence ID" value="SDP21511.1"/>
    <property type="molecule type" value="Genomic_DNA"/>
</dbReference>
<accession>A0A1H0QW37</accession>
<dbReference type="AlphaFoldDB" id="A0A1H0QW37"/>
<evidence type="ECO:0000259" key="1">
    <source>
        <dbReference type="Pfam" id="PF00266"/>
    </source>
</evidence>
<dbReference type="InterPro" id="IPR000192">
    <property type="entry name" value="Aminotrans_V_dom"/>
</dbReference>
<keyword evidence="2" id="KW-0456">Lyase</keyword>
<feature type="domain" description="Aminotransferase class V" evidence="1">
    <location>
        <begin position="77"/>
        <end position="338"/>
    </location>
</feature>
<dbReference type="RefSeq" id="WP_091377560.1">
    <property type="nucleotide sequence ID" value="NZ_FNDV01000004.1"/>
</dbReference>
<proteinExistence type="predicted"/>
<dbReference type="GO" id="GO:0016829">
    <property type="term" value="F:lyase activity"/>
    <property type="evidence" value="ECO:0007669"/>
    <property type="project" value="UniProtKB-KW"/>
</dbReference>
<sequence>MDRRATDHLTEYLADFDEPTGYVDFARFGPPGRSVLATSESLLRRAAQAGPTTVDELMAEEPRAKAAAARLCGTSPDHVVLVPNTSLGLVQAAFGCQGEVLVPASDFPANTYPWARAQQAGRVKVDWLSGPATPQGIADALTARTTAVTVSAVDFRTGYHLDLAALRDLVGDRLLIVDGIQGFGAVSSQWAAADVLVVGGQKWLRAGWGTGFAVLSDRALDRLEPLVSSWTGAQDPVRFDDLIHSPADGAARWNITNLSPITSGALASALELVESVGVEAIAARITSGVEALAEAVRSAGGRIRAQGPNILTFDMPDVAAAGAALRGAGIAATVRGDHIRLSPHASTSAETVDAVRDVLAR</sequence>
<keyword evidence="3" id="KW-1185">Reference proteome</keyword>
<dbReference type="Gene3D" id="3.40.640.10">
    <property type="entry name" value="Type I PLP-dependent aspartate aminotransferase-like (Major domain)"/>
    <property type="match status" value="1"/>
</dbReference>
<dbReference type="STRING" id="504798.SAMN05421871_104173"/>
<dbReference type="InterPro" id="IPR015424">
    <property type="entry name" value="PyrdxlP-dep_Trfase"/>
</dbReference>
<reference evidence="3" key="1">
    <citation type="submission" date="2016-10" db="EMBL/GenBank/DDBJ databases">
        <authorList>
            <person name="Varghese N."/>
            <person name="Submissions S."/>
        </authorList>
    </citation>
    <scope>NUCLEOTIDE SEQUENCE [LARGE SCALE GENOMIC DNA]</scope>
    <source>
        <strain evidence="3">IBRC-M 10655</strain>
    </source>
</reference>
<dbReference type="InterPro" id="IPR015422">
    <property type="entry name" value="PyrdxlP-dep_Trfase_small"/>
</dbReference>